<accession>A0A965LKJ3</accession>
<dbReference type="PANTHER" id="PTHR47053">
    <property type="entry name" value="MUREIN DD-ENDOPEPTIDASE MEPH-RELATED"/>
    <property type="match status" value="1"/>
</dbReference>
<evidence type="ECO:0000256" key="2">
    <source>
        <dbReference type="ARBA" id="ARBA00022670"/>
    </source>
</evidence>
<sequence length="429" mass="47090">MRARVPVLRKRALSSLLSLTLLTTIGLIAPLTSADAKTRKPTIAEINEAKAREAAKKVAADKAKAELAAASNQLRVLTAKAVAARNRYLQELKKLEIATKKAQAAQKKEDAAIKKSNLAQAAVMTSKDHIGRVAANAYIMGSGFTDFDSILHADGPQDLMDRLSTLDAVGENNSSILLRLKVAEETARLSKIEAEQARAAAVAARKEQADATARVAQAKKEADQARTAQEEEVKKLQKMQEKLLAELLSARKKRVTLEQQRQLAILEEALAERAEQTSGQAKIWPVNGIGFSNGRTTIRSNEDIRAKAVEFARKQVLARKPYVWGSQGPNSFDCSGLVFAAYRSAGLGYPGWDRVNSRIYYSWTKRVPISELQPGDLIFYSYRADISTIHHITIYAGNGMMWEAHNTRMGLLYSSIYSIPGLIPFGGRV</sequence>
<dbReference type="AlphaFoldDB" id="A0A965LKJ3"/>
<proteinExistence type="inferred from homology"/>
<keyword evidence="5" id="KW-0175">Coiled coil</keyword>
<evidence type="ECO:0000256" key="4">
    <source>
        <dbReference type="ARBA" id="ARBA00022807"/>
    </source>
</evidence>
<keyword evidence="3" id="KW-0378">Hydrolase</keyword>
<keyword evidence="2" id="KW-0645">Protease</keyword>
<keyword evidence="4" id="KW-0788">Thiol protease</keyword>
<evidence type="ECO:0000313" key="8">
    <source>
        <dbReference type="Proteomes" id="UP000740727"/>
    </source>
</evidence>
<feature type="coiled-coil region" evidence="5">
    <location>
        <begin position="60"/>
        <end position="115"/>
    </location>
</feature>
<gene>
    <name evidence="7" type="ORF">EBT44_00820</name>
</gene>
<evidence type="ECO:0000256" key="5">
    <source>
        <dbReference type="SAM" id="Coils"/>
    </source>
</evidence>
<comment type="similarity">
    <text evidence="1">Belongs to the peptidase C40 family.</text>
</comment>
<dbReference type="PANTHER" id="PTHR47053:SF1">
    <property type="entry name" value="MUREIN DD-ENDOPEPTIDASE MEPH-RELATED"/>
    <property type="match status" value="1"/>
</dbReference>
<dbReference type="SUPFAM" id="SSF54001">
    <property type="entry name" value="Cysteine proteinases"/>
    <property type="match status" value="1"/>
</dbReference>
<name>A0A965LKJ3_9PROT</name>
<dbReference type="GO" id="GO:0006508">
    <property type="term" value="P:proteolysis"/>
    <property type="evidence" value="ECO:0007669"/>
    <property type="project" value="UniProtKB-KW"/>
</dbReference>
<dbReference type="Gene3D" id="3.90.1720.10">
    <property type="entry name" value="endopeptidase domain like (from Nostoc punctiforme)"/>
    <property type="match status" value="1"/>
</dbReference>
<evidence type="ECO:0000259" key="6">
    <source>
        <dbReference type="PROSITE" id="PS51935"/>
    </source>
</evidence>
<evidence type="ECO:0000256" key="1">
    <source>
        <dbReference type="ARBA" id="ARBA00007074"/>
    </source>
</evidence>
<feature type="domain" description="NlpC/P60" evidence="6">
    <location>
        <begin position="302"/>
        <end position="429"/>
    </location>
</feature>
<dbReference type="InterPro" id="IPR038765">
    <property type="entry name" value="Papain-like_cys_pep_sf"/>
</dbReference>
<comment type="caution">
    <text evidence="7">The sequence shown here is derived from an EMBL/GenBank/DDBJ whole genome shotgun (WGS) entry which is preliminary data.</text>
</comment>
<evidence type="ECO:0000313" key="7">
    <source>
        <dbReference type="EMBL" id="NBR93400.1"/>
    </source>
</evidence>
<reference evidence="7" key="1">
    <citation type="submission" date="2018-10" db="EMBL/GenBank/DDBJ databases">
        <title>Iterative Subtractive Binning of Freshwater Chronoseries Metagenomes Recovers Nearly Complete Genomes from over Four Hundred Novel Species.</title>
        <authorList>
            <person name="Rodriguez-R L.M."/>
            <person name="Tsementzi D."/>
            <person name="Luo C."/>
            <person name="Konstantinidis K.T."/>
        </authorList>
    </citation>
    <scope>NUCLEOTIDE SEQUENCE</scope>
    <source>
        <strain evidence="7">WB5_2A_028</strain>
    </source>
</reference>
<protein>
    <submittedName>
        <fullName evidence="7">Peptidoglycan endopeptidase</fullName>
    </submittedName>
</protein>
<dbReference type="EMBL" id="RFXN01000004">
    <property type="protein sequence ID" value="NBR93400.1"/>
    <property type="molecule type" value="Genomic_DNA"/>
</dbReference>
<dbReference type="InterPro" id="IPR051202">
    <property type="entry name" value="Peptidase_C40"/>
</dbReference>
<dbReference type="PROSITE" id="PS51935">
    <property type="entry name" value="NLPC_P60"/>
    <property type="match status" value="1"/>
</dbReference>
<organism evidence="7 8">
    <name type="scientific">Candidatus Fonsibacter lacus</name>
    <dbReference type="NCBI Taxonomy" id="2576439"/>
    <lineage>
        <taxon>Bacteria</taxon>
        <taxon>Pseudomonadati</taxon>
        <taxon>Pseudomonadota</taxon>
        <taxon>Alphaproteobacteria</taxon>
        <taxon>Candidatus Pelagibacterales</taxon>
        <taxon>Candidatus Pelagibacterales incertae sedis</taxon>
        <taxon>Candidatus Fonsibacter</taxon>
    </lineage>
</organism>
<dbReference type="GO" id="GO:0008234">
    <property type="term" value="F:cysteine-type peptidase activity"/>
    <property type="evidence" value="ECO:0007669"/>
    <property type="project" value="UniProtKB-KW"/>
</dbReference>
<dbReference type="InterPro" id="IPR000064">
    <property type="entry name" value="NLP_P60_dom"/>
</dbReference>
<feature type="coiled-coil region" evidence="5">
    <location>
        <begin position="201"/>
        <end position="260"/>
    </location>
</feature>
<evidence type="ECO:0000256" key="3">
    <source>
        <dbReference type="ARBA" id="ARBA00022801"/>
    </source>
</evidence>
<dbReference type="Pfam" id="PF00877">
    <property type="entry name" value="NLPC_P60"/>
    <property type="match status" value="1"/>
</dbReference>
<dbReference type="Proteomes" id="UP000740727">
    <property type="component" value="Unassembled WGS sequence"/>
</dbReference>